<dbReference type="NCBIfam" id="TIGR04056">
    <property type="entry name" value="OMP_RagA_SusC"/>
    <property type="match status" value="1"/>
</dbReference>
<keyword evidence="3 7" id="KW-1134">Transmembrane beta strand</keyword>
<comment type="caution">
    <text evidence="10">The sequence shown here is derived from an EMBL/GenBank/DDBJ whole genome shotgun (WGS) entry which is preliminary data.</text>
</comment>
<proteinExistence type="inferred from homology"/>
<dbReference type="Gene3D" id="2.170.130.10">
    <property type="entry name" value="TonB-dependent receptor, plug domain"/>
    <property type="match status" value="1"/>
</dbReference>
<keyword evidence="8" id="KW-0732">Signal</keyword>
<evidence type="ECO:0000313" key="11">
    <source>
        <dbReference type="Proteomes" id="UP000247973"/>
    </source>
</evidence>
<dbReference type="GO" id="GO:0009279">
    <property type="term" value="C:cell outer membrane"/>
    <property type="evidence" value="ECO:0007669"/>
    <property type="project" value="UniProtKB-SubCell"/>
</dbReference>
<evidence type="ECO:0000256" key="8">
    <source>
        <dbReference type="SAM" id="SignalP"/>
    </source>
</evidence>
<evidence type="ECO:0000256" key="7">
    <source>
        <dbReference type="PROSITE-ProRule" id="PRU01360"/>
    </source>
</evidence>
<dbReference type="Gene3D" id="2.40.170.20">
    <property type="entry name" value="TonB-dependent receptor, beta-barrel domain"/>
    <property type="match status" value="1"/>
</dbReference>
<accession>A0A2V3PKQ3</accession>
<feature type="chain" id="PRO_5015841627" evidence="8">
    <location>
        <begin position="29"/>
        <end position="1040"/>
    </location>
</feature>
<keyword evidence="2 7" id="KW-0813">Transport</keyword>
<keyword evidence="11" id="KW-1185">Reference proteome</keyword>
<dbReference type="Proteomes" id="UP000247973">
    <property type="component" value="Unassembled WGS sequence"/>
</dbReference>
<sequence length="1040" mass="114271">MKNNQLSKNIKFLFLLFAIILSSNTILVAQDKTINISGVIVDTDGEAIIGASISVLNTREGTVSDIDGNFRINTQIGKTLQISYIGYKSIEQKITSSATLKIVMEEDINEVDEIVVIGYGVQRRSDLTASISSVKSSELATTSTTSLDQGLQGRAAGVVVLNTSGQPGGATSIRIRGTSSINGTNEPLYVVDGVPIISDPYATSAGGLKNPASNPLTSINPNDIESLEVLKDASATSIYGARGANGVILITTKQGKSGKAKVALSMRYMLQQVSKKMDMLNSVQLAELANEAADNDGVDRRPVFADLNNLAKKNTNWQDEIFRTAPMQSYDVSVSGGGETNTYFTSANILKQDGIILGSNYDKGTLRFNFEQKLGKYLKVGLNANTTYSRSNGVVTNSEGAFASSVTSWALEMNPALPVRDSNGRFTYENNTSPTSNVGNPVQDALEAMNKTTSLKLLTNAYVEVRPFKDLILKSTFGIDYFNVKDQAFASKELKRAESNNGYASIANRDGYTWVSENTATYLKSFDKHSFNVLAGMTAQAFTSEYSNVAVADFEDGTLGFHDLGAAALKQLAISGISQWQMLSYLARINYNYDNRYLLTLTGRIDGSSKFGKDNKFGTFPSAAVAWRASEEKFMKDISLINNLKVRASYGLVGNEGIPPYSSQGLLYSTEAYIGNSQIIKGKVPFTRANKDLKWETTSQMNLGFDIGFFDGRIAFTADYYHKNTKDLLLYMPDLLHSGYDMSMKNVGSMENSGYEFTLNLVPVTNQRFTWTSDFTLGFNRNKITDLANSKENLVGDPILGITYWTKITKGKPIGTIYGYKTDGIVQKGEDPSKIPFFPGKTLQVGDRKYVNRTSDNVLNEDDLFELGNANPDFSFGFTNSFKYNLPNNSALNLSVFLQGVVGNEIVNFNKFALESLDGYKNNSKAVLNRWTPDNPTNKYPRATMKSHGNVLSDHYVEDGSYLRVKNVALTYDFSKPLARKLFMEGLSVYVSVQNIYTLTNYTGYDPEVSRFSNNNLSMGADYGSYPMAKSFEFGARINF</sequence>
<gene>
    <name evidence="10" type="ORF">CLV62_13311</name>
</gene>
<dbReference type="Pfam" id="PF13715">
    <property type="entry name" value="CarbopepD_reg_2"/>
    <property type="match status" value="1"/>
</dbReference>
<dbReference type="FunFam" id="2.170.130.10:FF:000008">
    <property type="entry name" value="SusC/RagA family TonB-linked outer membrane protein"/>
    <property type="match status" value="1"/>
</dbReference>
<evidence type="ECO:0000256" key="2">
    <source>
        <dbReference type="ARBA" id="ARBA00022448"/>
    </source>
</evidence>
<dbReference type="EMBL" id="QICL01000033">
    <property type="protein sequence ID" value="PXV59985.1"/>
    <property type="molecule type" value="Genomic_DNA"/>
</dbReference>
<dbReference type="InterPro" id="IPR012910">
    <property type="entry name" value="Plug_dom"/>
</dbReference>
<dbReference type="RefSeq" id="WP_110312241.1">
    <property type="nucleotide sequence ID" value="NZ_QICL01000033.1"/>
</dbReference>
<dbReference type="InterPro" id="IPR037066">
    <property type="entry name" value="Plug_dom_sf"/>
</dbReference>
<dbReference type="SUPFAM" id="SSF49464">
    <property type="entry name" value="Carboxypeptidase regulatory domain-like"/>
    <property type="match status" value="1"/>
</dbReference>
<feature type="signal peptide" evidence="8">
    <location>
        <begin position="1"/>
        <end position="28"/>
    </location>
</feature>
<dbReference type="InterPro" id="IPR023996">
    <property type="entry name" value="TonB-dep_OMP_SusC/RagA"/>
</dbReference>
<dbReference type="NCBIfam" id="TIGR04057">
    <property type="entry name" value="SusC_RagA_signa"/>
    <property type="match status" value="1"/>
</dbReference>
<feature type="domain" description="TonB-dependent receptor plug" evidence="9">
    <location>
        <begin position="125"/>
        <end position="247"/>
    </location>
</feature>
<evidence type="ECO:0000256" key="6">
    <source>
        <dbReference type="ARBA" id="ARBA00023237"/>
    </source>
</evidence>
<evidence type="ECO:0000313" key="10">
    <source>
        <dbReference type="EMBL" id="PXV59985.1"/>
    </source>
</evidence>
<dbReference type="SUPFAM" id="SSF56935">
    <property type="entry name" value="Porins"/>
    <property type="match status" value="1"/>
</dbReference>
<evidence type="ECO:0000259" key="9">
    <source>
        <dbReference type="Pfam" id="PF07715"/>
    </source>
</evidence>
<protein>
    <submittedName>
        <fullName evidence="10">TonB-linked SusC/RagA family outer membrane protein</fullName>
    </submittedName>
</protein>
<name>A0A2V3PKQ3_9BACT</name>
<dbReference type="Pfam" id="PF07715">
    <property type="entry name" value="Plug"/>
    <property type="match status" value="1"/>
</dbReference>
<keyword evidence="5 7" id="KW-0472">Membrane</keyword>
<keyword evidence="6 7" id="KW-0998">Cell outer membrane</keyword>
<evidence type="ECO:0000256" key="4">
    <source>
        <dbReference type="ARBA" id="ARBA00022692"/>
    </source>
</evidence>
<dbReference type="InterPro" id="IPR008969">
    <property type="entry name" value="CarboxyPept-like_regulatory"/>
</dbReference>
<comment type="similarity">
    <text evidence="7">Belongs to the TonB-dependent receptor family.</text>
</comment>
<dbReference type="InterPro" id="IPR023997">
    <property type="entry name" value="TonB-dep_OMP_SusC/RagA_CS"/>
</dbReference>
<dbReference type="Gene3D" id="2.60.40.1120">
    <property type="entry name" value="Carboxypeptidase-like, regulatory domain"/>
    <property type="match status" value="1"/>
</dbReference>
<reference evidence="10 11" key="1">
    <citation type="submission" date="2018-03" db="EMBL/GenBank/DDBJ databases">
        <title>Genomic Encyclopedia of Archaeal and Bacterial Type Strains, Phase II (KMG-II): from individual species to whole genera.</title>
        <authorList>
            <person name="Goeker M."/>
        </authorList>
    </citation>
    <scope>NUCLEOTIDE SEQUENCE [LARGE SCALE GENOMIC DNA]</scope>
    <source>
        <strain evidence="10 11">DSM 100214</strain>
    </source>
</reference>
<dbReference type="InterPro" id="IPR036942">
    <property type="entry name" value="Beta-barrel_TonB_sf"/>
</dbReference>
<evidence type="ECO:0000256" key="5">
    <source>
        <dbReference type="ARBA" id="ARBA00023136"/>
    </source>
</evidence>
<dbReference type="AlphaFoldDB" id="A0A2V3PKQ3"/>
<keyword evidence="4 7" id="KW-0812">Transmembrane</keyword>
<organism evidence="10 11">
    <name type="scientific">Dysgonomonas alginatilytica</name>
    <dbReference type="NCBI Taxonomy" id="1605892"/>
    <lineage>
        <taxon>Bacteria</taxon>
        <taxon>Pseudomonadati</taxon>
        <taxon>Bacteroidota</taxon>
        <taxon>Bacteroidia</taxon>
        <taxon>Bacteroidales</taxon>
        <taxon>Dysgonomonadaceae</taxon>
        <taxon>Dysgonomonas</taxon>
    </lineage>
</organism>
<comment type="subcellular location">
    <subcellularLocation>
        <location evidence="1 7">Cell outer membrane</location>
        <topology evidence="1 7">Multi-pass membrane protein</topology>
    </subcellularLocation>
</comment>
<evidence type="ECO:0000256" key="3">
    <source>
        <dbReference type="ARBA" id="ARBA00022452"/>
    </source>
</evidence>
<dbReference type="OrthoDB" id="1109192at2"/>
<evidence type="ECO:0000256" key="1">
    <source>
        <dbReference type="ARBA" id="ARBA00004571"/>
    </source>
</evidence>
<dbReference type="PROSITE" id="PS52016">
    <property type="entry name" value="TONB_DEPENDENT_REC_3"/>
    <property type="match status" value="1"/>
</dbReference>
<dbReference type="InterPro" id="IPR039426">
    <property type="entry name" value="TonB-dep_rcpt-like"/>
</dbReference>